<dbReference type="InterPro" id="IPR056528">
    <property type="entry name" value="HVO_2833_C"/>
</dbReference>
<dbReference type="Pfam" id="PF25213">
    <property type="entry name" value="HVO_A0261_N"/>
    <property type="match status" value="1"/>
</dbReference>
<reference evidence="3" key="1">
    <citation type="journal article" date="2014" name="Int. J. Syst. Evol. Microbiol.">
        <title>Complete genome sequence of Corynebacterium casei LMG S-19264T (=DSM 44701T), isolated from a smear-ripened cheese.</title>
        <authorList>
            <consortium name="US DOE Joint Genome Institute (JGI-PGF)"/>
            <person name="Walter F."/>
            <person name="Albersmeier A."/>
            <person name="Kalinowski J."/>
            <person name="Ruckert C."/>
        </authorList>
    </citation>
    <scope>NUCLEOTIDE SEQUENCE</scope>
    <source>
        <strain evidence="3">CCM 7217</strain>
    </source>
</reference>
<gene>
    <name evidence="3" type="ORF">GCM10007209_36700</name>
</gene>
<feature type="domain" description="HVO-2833 C-terminal" evidence="1">
    <location>
        <begin position="190"/>
        <end position="306"/>
    </location>
</feature>
<dbReference type="Pfam" id="PF24271">
    <property type="entry name" value="HVO_2833_C"/>
    <property type="match status" value="1"/>
</dbReference>
<sequence length="308" mass="35031">MLEENELRIMATLDSPKKRRALATELEYEPGTITNAVVHLEKLGLVTRERVGNETIIHPTSAKCLEVYQDLTATNSHVDFPELLTSSMLRVLYYLPADEPVSAAELAQRTEVSRATVYRTLKTLTNRAIAVKQGTRYRLTEQFSGLHKFAVELRHQHHRTQVQTDIGSGTLLWESYDEFIVRTDEGVDDSQYLLTGLGAFSEYGLQFFTRSGNYYFYSESRESLSPAELVCHLLLIENDARHRKYAMLLITATNTSHEDVHEVATSYGVEDIISPLLTYLRTEGEQTSGQTPPWSEMESLARDYEVEI</sequence>
<protein>
    <submittedName>
        <fullName evidence="3">MarR family transcriptional regulator</fullName>
    </submittedName>
</protein>
<dbReference type="InterPro" id="IPR057527">
    <property type="entry name" value="HVO_A0261-like_N"/>
</dbReference>
<dbReference type="RefSeq" id="WP_042662928.1">
    <property type="nucleotide sequence ID" value="NZ_BMCI01000008.1"/>
</dbReference>
<evidence type="ECO:0000259" key="2">
    <source>
        <dbReference type="Pfam" id="PF25213"/>
    </source>
</evidence>
<reference evidence="3" key="2">
    <citation type="submission" date="2020-09" db="EMBL/GenBank/DDBJ databases">
        <authorList>
            <person name="Sun Q."/>
            <person name="Sedlacek I."/>
        </authorList>
    </citation>
    <scope>NUCLEOTIDE SEQUENCE</scope>
    <source>
        <strain evidence="3">CCM 7217</strain>
    </source>
</reference>
<evidence type="ECO:0000259" key="1">
    <source>
        <dbReference type="Pfam" id="PF24271"/>
    </source>
</evidence>
<comment type="caution">
    <text evidence="3">The sequence shown here is derived from an EMBL/GenBank/DDBJ whole genome shotgun (WGS) entry which is preliminary data.</text>
</comment>
<evidence type="ECO:0000313" key="4">
    <source>
        <dbReference type="Proteomes" id="UP000646833"/>
    </source>
</evidence>
<dbReference type="AlphaFoldDB" id="A0A830E2N5"/>
<dbReference type="SUPFAM" id="SSF46785">
    <property type="entry name" value="Winged helix' DNA-binding domain"/>
    <property type="match status" value="2"/>
</dbReference>
<evidence type="ECO:0000313" key="3">
    <source>
        <dbReference type="EMBL" id="GGC71401.1"/>
    </source>
</evidence>
<feature type="domain" description="HVO-A0261-like N-terminal" evidence="2">
    <location>
        <begin position="97"/>
        <end position="141"/>
    </location>
</feature>
<proteinExistence type="predicted"/>
<dbReference type="InterPro" id="IPR036390">
    <property type="entry name" value="WH_DNA-bd_sf"/>
</dbReference>
<accession>A0A830E2N5</accession>
<dbReference type="InterPro" id="IPR036388">
    <property type="entry name" value="WH-like_DNA-bd_sf"/>
</dbReference>
<dbReference type="Gene3D" id="1.10.10.10">
    <property type="entry name" value="Winged helix-like DNA-binding domain superfamily/Winged helix DNA-binding domain"/>
    <property type="match status" value="1"/>
</dbReference>
<organism evidence="3 4">
    <name type="scientific">Haloferax sulfurifontis</name>
    <dbReference type="NCBI Taxonomy" id="255616"/>
    <lineage>
        <taxon>Archaea</taxon>
        <taxon>Methanobacteriati</taxon>
        <taxon>Methanobacteriota</taxon>
        <taxon>Stenosarchaea group</taxon>
        <taxon>Halobacteria</taxon>
        <taxon>Halobacteriales</taxon>
        <taxon>Haloferacaceae</taxon>
        <taxon>Haloferax</taxon>
    </lineage>
</organism>
<dbReference type="Proteomes" id="UP000646833">
    <property type="component" value="Unassembled WGS sequence"/>
</dbReference>
<dbReference type="EMBL" id="BMCI01000008">
    <property type="protein sequence ID" value="GGC71401.1"/>
    <property type="molecule type" value="Genomic_DNA"/>
</dbReference>
<name>A0A830E2N5_9EURY</name>